<dbReference type="AlphaFoldDB" id="A0A3N0GRK4"/>
<gene>
    <name evidence="1" type="ORF">EFL26_09985</name>
</gene>
<accession>A0A3N0GRK4</accession>
<keyword evidence="2" id="KW-1185">Reference proteome</keyword>
<proteinExistence type="predicted"/>
<dbReference type="Proteomes" id="UP000279994">
    <property type="component" value="Unassembled WGS sequence"/>
</dbReference>
<organism evidence="1 2">
    <name type="scientific">Nocardioides pocheonensis</name>
    <dbReference type="NCBI Taxonomy" id="661485"/>
    <lineage>
        <taxon>Bacteria</taxon>
        <taxon>Bacillati</taxon>
        <taxon>Actinomycetota</taxon>
        <taxon>Actinomycetes</taxon>
        <taxon>Propionibacteriales</taxon>
        <taxon>Nocardioidaceae</taxon>
        <taxon>Nocardioides</taxon>
    </lineage>
</organism>
<sequence>MGLGVDGPPSYENREALVSRVAESVRRCGQMVATVDRLTDQQLADLRWAVQIAGRALRTPLRARALPCAGSSQIRILIEPVEQEVVRAVAS</sequence>
<dbReference type="RefSeq" id="WP_123222751.1">
    <property type="nucleotide sequence ID" value="NZ_RJSF01000037.1"/>
</dbReference>
<evidence type="ECO:0000313" key="1">
    <source>
        <dbReference type="EMBL" id="RNM14788.1"/>
    </source>
</evidence>
<comment type="caution">
    <text evidence="1">The sequence shown here is derived from an EMBL/GenBank/DDBJ whole genome shotgun (WGS) entry which is preliminary data.</text>
</comment>
<reference evidence="1 2" key="1">
    <citation type="submission" date="2018-11" db="EMBL/GenBank/DDBJ databases">
        <authorList>
            <person name="Li F."/>
        </authorList>
    </citation>
    <scope>NUCLEOTIDE SEQUENCE [LARGE SCALE GENOMIC DNA]</scope>
    <source>
        <strain evidence="1 2">Gsoil 818</strain>
    </source>
</reference>
<protein>
    <submittedName>
        <fullName evidence="1">Uncharacterized protein</fullName>
    </submittedName>
</protein>
<name>A0A3N0GRK4_9ACTN</name>
<evidence type="ECO:0000313" key="2">
    <source>
        <dbReference type="Proteomes" id="UP000279994"/>
    </source>
</evidence>
<dbReference type="EMBL" id="RJSF01000037">
    <property type="protein sequence ID" value="RNM14788.1"/>
    <property type="molecule type" value="Genomic_DNA"/>
</dbReference>